<dbReference type="InterPro" id="IPR016181">
    <property type="entry name" value="Acyl_CoA_acyltransferase"/>
</dbReference>
<evidence type="ECO:0000313" key="2">
    <source>
        <dbReference type="EMBL" id="MBA5629347.1"/>
    </source>
</evidence>
<gene>
    <name evidence="2" type="ORF">HU137_06120</name>
</gene>
<reference evidence="2 3" key="1">
    <citation type="submission" date="2020-07" db="EMBL/GenBank/DDBJ databases">
        <title>Moheibacter lacus sp. nov., a member of the family Flavobacteriaceae isolated from freshwater lake sediment.</title>
        <authorList>
            <person name="Liu Y."/>
        </authorList>
    </citation>
    <scope>NUCLEOTIDE SEQUENCE [LARGE SCALE GENOMIC DNA]</scope>
    <source>
        <strain evidence="2 3">BDHS18</strain>
    </source>
</reference>
<dbReference type="PANTHER" id="PTHR43792">
    <property type="entry name" value="GNAT FAMILY, PUTATIVE (AFU_ORTHOLOGUE AFUA_3G00765)-RELATED-RELATED"/>
    <property type="match status" value="1"/>
</dbReference>
<organism evidence="2 3">
    <name type="scientific">Moheibacter lacus</name>
    <dbReference type="NCBI Taxonomy" id="2745851"/>
    <lineage>
        <taxon>Bacteria</taxon>
        <taxon>Pseudomonadati</taxon>
        <taxon>Bacteroidota</taxon>
        <taxon>Flavobacteriia</taxon>
        <taxon>Flavobacteriales</taxon>
        <taxon>Weeksellaceae</taxon>
        <taxon>Moheibacter</taxon>
    </lineage>
</organism>
<feature type="domain" description="N-acetyltransferase" evidence="1">
    <location>
        <begin position="11"/>
        <end position="171"/>
    </location>
</feature>
<sequence length="171" mass="19894">MDYHSFETERLILKPTGIEDTEFIFQLLNSPKWIQFIGDRNVRTSDDAKIYIQNRMLPQLEKCGFSNYTVIQKEDQTKIGTCGLYSREGMENIDIGFAFLPEFEKKGFAFEAASKLLYEAKNTFKINHLDAFTTKDNYDSQKLLEKLGLKKSGLIRIPNDDEELILYQIEL</sequence>
<dbReference type="SUPFAM" id="SSF55729">
    <property type="entry name" value="Acyl-CoA N-acyltransferases (Nat)"/>
    <property type="match status" value="1"/>
</dbReference>
<dbReference type="Gene3D" id="3.40.630.30">
    <property type="match status" value="1"/>
</dbReference>
<keyword evidence="2" id="KW-0808">Transferase</keyword>
<accession>A0A838ZPH3</accession>
<proteinExistence type="predicted"/>
<dbReference type="InterPro" id="IPR000182">
    <property type="entry name" value="GNAT_dom"/>
</dbReference>
<evidence type="ECO:0000313" key="3">
    <source>
        <dbReference type="Proteomes" id="UP000552241"/>
    </source>
</evidence>
<dbReference type="InterPro" id="IPR051531">
    <property type="entry name" value="N-acetyltransferase"/>
</dbReference>
<comment type="caution">
    <text evidence="2">The sequence shown here is derived from an EMBL/GenBank/DDBJ whole genome shotgun (WGS) entry which is preliminary data.</text>
</comment>
<dbReference type="PANTHER" id="PTHR43792:SF1">
    <property type="entry name" value="N-ACETYLTRANSFERASE DOMAIN-CONTAINING PROTEIN"/>
    <property type="match status" value="1"/>
</dbReference>
<dbReference type="Proteomes" id="UP000552241">
    <property type="component" value="Unassembled WGS sequence"/>
</dbReference>
<evidence type="ECO:0000259" key="1">
    <source>
        <dbReference type="PROSITE" id="PS51186"/>
    </source>
</evidence>
<protein>
    <submittedName>
        <fullName evidence="2">GNAT family N-acetyltransferase</fullName>
    </submittedName>
</protein>
<dbReference type="GO" id="GO:0016747">
    <property type="term" value="F:acyltransferase activity, transferring groups other than amino-acyl groups"/>
    <property type="evidence" value="ECO:0007669"/>
    <property type="project" value="InterPro"/>
</dbReference>
<dbReference type="RefSeq" id="WP_182042904.1">
    <property type="nucleotide sequence ID" value="NZ_JACDZE010000001.1"/>
</dbReference>
<dbReference type="PROSITE" id="PS51186">
    <property type="entry name" value="GNAT"/>
    <property type="match status" value="1"/>
</dbReference>
<dbReference type="AlphaFoldDB" id="A0A838ZPH3"/>
<name>A0A838ZPH3_9FLAO</name>
<keyword evidence="3" id="KW-1185">Reference proteome</keyword>
<dbReference type="EMBL" id="JACDZE010000001">
    <property type="protein sequence ID" value="MBA5629347.1"/>
    <property type="molecule type" value="Genomic_DNA"/>
</dbReference>
<dbReference type="Pfam" id="PF13302">
    <property type="entry name" value="Acetyltransf_3"/>
    <property type="match status" value="1"/>
</dbReference>